<dbReference type="STRING" id="36805.BOH66_07515"/>
<keyword evidence="7" id="KW-0269">Exonuclease</keyword>
<dbReference type="EC" id="5.6.2.4" evidence="13"/>
<evidence type="ECO:0000256" key="5">
    <source>
        <dbReference type="ARBA" id="ARBA00022801"/>
    </source>
</evidence>
<dbReference type="KEGG" id="maur:BOH66_07515"/>
<dbReference type="InterPro" id="IPR027417">
    <property type="entry name" value="P-loop_NTPase"/>
</dbReference>
<dbReference type="RefSeq" id="WP_076690431.1">
    <property type="nucleotide sequence ID" value="NZ_CP018762.1"/>
</dbReference>
<dbReference type="AlphaFoldDB" id="A0A1P8U7P7"/>
<evidence type="ECO:0000256" key="14">
    <source>
        <dbReference type="ARBA" id="ARBA00048988"/>
    </source>
</evidence>
<dbReference type="Pfam" id="PF12705">
    <property type="entry name" value="PDDEXK_1"/>
    <property type="match status" value="1"/>
</dbReference>
<dbReference type="Gene3D" id="3.40.50.300">
    <property type="entry name" value="P-loop containing nucleotide triphosphate hydrolases"/>
    <property type="match status" value="3"/>
</dbReference>
<organism evidence="19 20">
    <name type="scientific">Microbacterium aurum</name>
    <dbReference type="NCBI Taxonomy" id="36805"/>
    <lineage>
        <taxon>Bacteria</taxon>
        <taxon>Bacillati</taxon>
        <taxon>Actinomycetota</taxon>
        <taxon>Actinomycetes</taxon>
        <taxon>Micrococcales</taxon>
        <taxon>Microbacteriaceae</taxon>
        <taxon>Microbacterium</taxon>
    </lineage>
</organism>
<evidence type="ECO:0000256" key="4">
    <source>
        <dbReference type="ARBA" id="ARBA00022763"/>
    </source>
</evidence>
<evidence type="ECO:0000256" key="12">
    <source>
        <dbReference type="ARBA" id="ARBA00034617"/>
    </source>
</evidence>
<dbReference type="GO" id="GO:0003677">
    <property type="term" value="F:DNA binding"/>
    <property type="evidence" value="ECO:0007669"/>
    <property type="project" value="UniProtKB-KW"/>
</dbReference>
<keyword evidence="6 15" id="KW-0347">Helicase</keyword>
<evidence type="ECO:0000256" key="13">
    <source>
        <dbReference type="ARBA" id="ARBA00034808"/>
    </source>
</evidence>
<evidence type="ECO:0000256" key="9">
    <source>
        <dbReference type="ARBA" id="ARBA00023125"/>
    </source>
</evidence>
<evidence type="ECO:0000256" key="16">
    <source>
        <dbReference type="SAM" id="MobiDB-lite"/>
    </source>
</evidence>
<comment type="similarity">
    <text evidence="1">Belongs to the helicase family. UvrD subfamily.</text>
</comment>
<evidence type="ECO:0000256" key="7">
    <source>
        <dbReference type="ARBA" id="ARBA00022839"/>
    </source>
</evidence>
<dbReference type="OrthoDB" id="5240387at2"/>
<dbReference type="PROSITE" id="PS51198">
    <property type="entry name" value="UVRD_HELICASE_ATP_BIND"/>
    <property type="match status" value="1"/>
</dbReference>
<evidence type="ECO:0000259" key="18">
    <source>
        <dbReference type="PROSITE" id="PS51217"/>
    </source>
</evidence>
<dbReference type="PANTHER" id="PTHR11070">
    <property type="entry name" value="UVRD / RECB / PCRA DNA HELICASE FAMILY MEMBER"/>
    <property type="match status" value="1"/>
</dbReference>
<keyword evidence="4" id="KW-0227">DNA damage</keyword>
<evidence type="ECO:0000256" key="8">
    <source>
        <dbReference type="ARBA" id="ARBA00022840"/>
    </source>
</evidence>
<keyword evidence="10" id="KW-0234">DNA repair</keyword>
<dbReference type="PANTHER" id="PTHR11070:SF59">
    <property type="entry name" value="DNA 3'-5' HELICASE"/>
    <property type="match status" value="1"/>
</dbReference>
<evidence type="ECO:0000256" key="1">
    <source>
        <dbReference type="ARBA" id="ARBA00009922"/>
    </source>
</evidence>
<keyword evidence="5 15" id="KW-0378">Hydrolase</keyword>
<comment type="catalytic activity">
    <reaction evidence="12">
        <text>Couples ATP hydrolysis with the unwinding of duplex DNA by translocating in the 3'-5' direction.</text>
        <dbReference type="EC" id="5.6.2.4"/>
    </reaction>
</comment>
<dbReference type="InterPro" id="IPR011604">
    <property type="entry name" value="PDDEXK-like_dom_sf"/>
</dbReference>
<evidence type="ECO:0000313" key="20">
    <source>
        <dbReference type="Proteomes" id="UP000187185"/>
    </source>
</evidence>
<sequence length="1096" mass="114504">MDAAPVAPAAEPVLDPAQRAVADLPVDVSGVVAGAPGSGKTTTVVARVAALLRPAAPGGAPADVGVVPPLQPEQVVVLTPTRPAATALRDRLALAVGIATPGALARSLAAFAYQIVRAHAVHTGAEPPQLLTGADEDQLIADLLDGDAEDEADGIRRWPSTLPSQVRATRGFRTELRAFLAECAQLGIEPDRLAHLAARTGVEEWAAAASFTREYLSVRDQLRGAHRDAAGLVREALGLVRTQPAGSPALAAVERLAAIVVDDAQELTLGGVELLEACRARGVAVLAFGDPDVGSGAFRGASPANFARLAASSPLFVLPEGHRGTPAQRRLVAGITARIGAVGVVAHRRPLPADATDEIAEADRSVRTLSARSAGEEHDMIAWLLRERHVHDGVPWRACAVIAHDTRQVTALEAELAAREVPTRATGQVRPLAETRAVADLLRLVVLAARPAAEWSNDDVIAALSGGGMDPVEIRRLRTALRHAALAADLAGDGAEAGSLRADAAGEDAAASAPAEDSAAPRTGAELLSAALANPIAFALLDTREGRRAERIARTLERLREQWERGLADPATGATAHELLWTAWEGLGAERGWAAAAAGTGPLAAQAGRELDAVVALFQAAKRHGERADGTTALGFLRGVLDSDVAEDRLGAGDGADAVRILTPAGALGAEFDTVVVAGVQDGVWPNLRSRGSLLQTWRLAAAASGADAAASTLDRRRDVLHDELRLFARACSRARRLLVVTAVDDDDTGPSPLFELLPPPETAAHGPEHPLSLRGLVAAHRRTLTRQDVPDTAAAAAAGQLAVLAAARVPGAAPEEWFGILPPSSTAPLRDLDREDVRVSPSRLQALEECQLDWVIGDLGAGAGGAVAGLGTLVHAAMEHADGIDEAALWAVVAERWGELDFESPWRDRAEQQRARDLVRRLALYLRRFEADGGTLLGAEPHFEVPVALDPPRAHGAVVSGYIDRVERTGAGEVVIVDLKTGKREPQTDAKVADNPQLAAYQLALAEGAIPAAEGLTPGGAKLLVLRPTAATKDYVEPRQAPMDAEATAAFLARVRAAVDVMSGTTFAAPYEEHCRDDYAYGLCRIHTIGAVSAS</sequence>
<evidence type="ECO:0000256" key="15">
    <source>
        <dbReference type="PROSITE-ProRule" id="PRU00560"/>
    </source>
</evidence>
<comment type="catalytic activity">
    <reaction evidence="14">
        <text>ATP + H2O = ADP + phosphate + H(+)</text>
        <dbReference type="Rhea" id="RHEA:13065"/>
        <dbReference type="ChEBI" id="CHEBI:15377"/>
        <dbReference type="ChEBI" id="CHEBI:15378"/>
        <dbReference type="ChEBI" id="CHEBI:30616"/>
        <dbReference type="ChEBI" id="CHEBI:43474"/>
        <dbReference type="ChEBI" id="CHEBI:456216"/>
        <dbReference type="EC" id="5.6.2.4"/>
    </reaction>
</comment>
<dbReference type="SUPFAM" id="SSF52540">
    <property type="entry name" value="P-loop containing nucleoside triphosphate hydrolases"/>
    <property type="match status" value="1"/>
</dbReference>
<gene>
    <name evidence="19" type="ORF">BOH66_07515</name>
</gene>
<accession>A0A1P8U7P7</accession>
<feature type="domain" description="UvrD-like helicase C-terminal" evidence="18">
    <location>
        <begin position="335"/>
        <end position="669"/>
    </location>
</feature>
<feature type="domain" description="UvrD-like helicase ATP-binding" evidence="17">
    <location>
        <begin position="13"/>
        <end position="325"/>
    </location>
</feature>
<dbReference type="InterPro" id="IPR014016">
    <property type="entry name" value="UvrD-like_ATP-bd"/>
</dbReference>
<name>A0A1P8U7P7_9MICO</name>
<evidence type="ECO:0000313" key="19">
    <source>
        <dbReference type="EMBL" id="APZ34115.1"/>
    </source>
</evidence>
<dbReference type="GO" id="GO:0004527">
    <property type="term" value="F:exonuclease activity"/>
    <property type="evidence" value="ECO:0007669"/>
    <property type="project" value="UniProtKB-KW"/>
</dbReference>
<dbReference type="GO" id="GO:0043138">
    <property type="term" value="F:3'-5' DNA helicase activity"/>
    <property type="evidence" value="ECO:0007669"/>
    <property type="project" value="UniProtKB-EC"/>
</dbReference>
<dbReference type="InterPro" id="IPR038726">
    <property type="entry name" value="PDDEXK_AddAB-type"/>
</dbReference>
<evidence type="ECO:0000259" key="17">
    <source>
        <dbReference type="PROSITE" id="PS51198"/>
    </source>
</evidence>
<evidence type="ECO:0000256" key="6">
    <source>
        <dbReference type="ARBA" id="ARBA00022806"/>
    </source>
</evidence>
<keyword evidence="2" id="KW-0540">Nuclease</keyword>
<feature type="compositionally biased region" description="Low complexity" evidence="16">
    <location>
        <begin position="507"/>
        <end position="520"/>
    </location>
</feature>
<evidence type="ECO:0000256" key="10">
    <source>
        <dbReference type="ARBA" id="ARBA00023204"/>
    </source>
</evidence>
<keyword evidence="20" id="KW-1185">Reference proteome</keyword>
<dbReference type="InterPro" id="IPR013986">
    <property type="entry name" value="DExx_box_DNA_helicase_dom_sf"/>
</dbReference>
<keyword evidence="8 15" id="KW-0067">ATP-binding</keyword>
<dbReference type="GO" id="GO:0005829">
    <property type="term" value="C:cytosol"/>
    <property type="evidence" value="ECO:0007669"/>
    <property type="project" value="TreeGrafter"/>
</dbReference>
<dbReference type="GO" id="GO:0005524">
    <property type="term" value="F:ATP binding"/>
    <property type="evidence" value="ECO:0007669"/>
    <property type="project" value="UniProtKB-UniRule"/>
</dbReference>
<dbReference type="Gene3D" id="3.90.320.10">
    <property type="match status" value="1"/>
</dbReference>
<keyword evidence="3 15" id="KW-0547">Nucleotide-binding</keyword>
<keyword evidence="9" id="KW-0238">DNA-binding</keyword>
<protein>
    <recommendedName>
        <fullName evidence="13">DNA 3'-5' helicase</fullName>
        <ecNumber evidence="13">5.6.2.4</ecNumber>
    </recommendedName>
</protein>
<dbReference type="InterPro" id="IPR014017">
    <property type="entry name" value="DNA_helicase_UvrD-like_C"/>
</dbReference>
<evidence type="ECO:0000256" key="2">
    <source>
        <dbReference type="ARBA" id="ARBA00022722"/>
    </source>
</evidence>
<feature type="region of interest" description="Disordered" evidence="16">
    <location>
        <begin position="501"/>
        <end position="520"/>
    </location>
</feature>
<dbReference type="InterPro" id="IPR011335">
    <property type="entry name" value="Restrct_endonuc-II-like"/>
</dbReference>
<dbReference type="GO" id="GO:0000725">
    <property type="term" value="P:recombinational repair"/>
    <property type="evidence" value="ECO:0007669"/>
    <property type="project" value="TreeGrafter"/>
</dbReference>
<dbReference type="Gene3D" id="1.10.486.10">
    <property type="entry name" value="PCRA, domain 4"/>
    <property type="match status" value="1"/>
</dbReference>
<evidence type="ECO:0000256" key="3">
    <source>
        <dbReference type="ARBA" id="ARBA00022741"/>
    </source>
</evidence>
<feature type="binding site" evidence="15">
    <location>
        <begin position="34"/>
        <end position="41"/>
    </location>
    <ligand>
        <name>ATP</name>
        <dbReference type="ChEBI" id="CHEBI:30616"/>
    </ligand>
</feature>
<dbReference type="Proteomes" id="UP000187185">
    <property type="component" value="Chromosome"/>
</dbReference>
<proteinExistence type="inferred from homology"/>
<dbReference type="Pfam" id="PF00580">
    <property type="entry name" value="UvrD-helicase"/>
    <property type="match status" value="1"/>
</dbReference>
<dbReference type="Gene3D" id="1.10.10.160">
    <property type="match status" value="1"/>
</dbReference>
<dbReference type="EMBL" id="CP018762">
    <property type="protein sequence ID" value="APZ34115.1"/>
    <property type="molecule type" value="Genomic_DNA"/>
</dbReference>
<keyword evidence="11" id="KW-0413">Isomerase</keyword>
<evidence type="ECO:0000256" key="11">
    <source>
        <dbReference type="ARBA" id="ARBA00023235"/>
    </source>
</evidence>
<reference evidence="19 20" key="1">
    <citation type="submission" date="2016-12" db="EMBL/GenBank/DDBJ databases">
        <title>Complete genome sequence of Microbacterium aurum KACC 15219.</title>
        <authorList>
            <person name="Jung Y."/>
            <person name="Shin J.-H."/>
            <person name="Lee Y.-J."/>
            <person name="Yi H."/>
            <person name="Bahn Y.-S."/>
            <person name="Kim J.F."/>
            <person name="Lee D.-W."/>
        </authorList>
    </citation>
    <scope>NUCLEOTIDE SEQUENCE [LARGE SCALE GENOMIC DNA]</scope>
    <source>
        <strain evidence="19 20">KACC 15219</strain>
    </source>
</reference>
<dbReference type="InterPro" id="IPR000212">
    <property type="entry name" value="DNA_helicase_UvrD/REP"/>
</dbReference>
<dbReference type="SUPFAM" id="SSF52980">
    <property type="entry name" value="Restriction endonuclease-like"/>
    <property type="match status" value="1"/>
</dbReference>
<dbReference type="GO" id="GO:0033202">
    <property type="term" value="C:DNA helicase complex"/>
    <property type="evidence" value="ECO:0007669"/>
    <property type="project" value="TreeGrafter"/>
</dbReference>
<dbReference type="PROSITE" id="PS51217">
    <property type="entry name" value="UVRD_HELICASE_CTER"/>
    <property type="match status" value="1"/>
</dbReference>